<protein>
    <submittedName>
        <fullName evidence="1">Uncharacterized protein</fullName>
    </submittedName>
</protein>
<dbReference type="EMBL" id="ML170236">
    <property type="protein sequence ID" value="TDL16743.1"/>
    <property type="molecule type" value="Genomic_DNA"/>
</dbReference>
<name>A0A4Y7PMS3_9AGAM</name>
<dbReference type="VEuPathDB" id="FungiDB:BD410DRAFT_613206"/>
<keyword evidence="2" id="KW-1185">Reference proteome</keyword>
<dbReference type="Proteomes" id="UP000294933">
    <property type="component" value="Unassembled WGS sequence"/>
</dbReference>
<gene>
    <name evidence="1" type="ORF">BD410DRAFT_613206</name>
</gene>
<reference evidence="1 2" key="1">
    <citation type="submission" date="2018-06" db="EMBL/GenBank/DDBJ databases">
        <title>A transcriptomic atlas of mushroom development highlights an independent origin of complex multicellularity.</title>
        <authorList>
            <consortium name="DOE Joint Genome Institute"/>
            <person name="Krizsan K."/>
            <person name="Almasi E."/>
            <person name="Merenyi Z."/>
            <person name="Sahu N."/>
            <person name="Viragh M."/>
            <person name="Koszo T."/>
            <person name="Mondo S."/>
            <person name="Kiss B."/>
            <person name="Balint B."/>
            <person name="Kues U."/>
            <person name="Barry K."/>
            <person name="Hegedus J.C."/>
            <person name="Henrissat B."/>
            <person name="Johnson J."/>
            <person name="Lipzen A."/>
            <person name="Ohm R."/>
            <person name="Nagy I."/>
            <person name="Pangilinan J."/>
            <person name="Yan J."/>
            <person name="Xiong Y."/>
            <person name="Grigoriev I.V."/>
            <person name="Hibbett D.S."/>
            <person name="Nagy L.G."/>
        </authorList>
    </citation>
    <scope>NUCLEOTIDE SEQUENCE [LARGE SCALE GENOMIC DNA]</scope>
    <source>
        <strain evidence="1 2">SZMC22713</strain>
    </source>
</reference>
<evidence type="ECO:0000313" key="2">
    <source>
        <dbReference type="Proteomes" id="UP000294933"/>
    </source>
</evidence>
<accession>A0A4Y7PMS3</accession>
<evidence type="ECO:0000313" key="1">
    <source>
        <dbReference type="EMBL" id="TDL16743.1"/>
    </source>
</evidence>
<sequence>MCGARAIREFISDEKYDLGSHTRRIQPRSCPAGHILKCKPLPIPRSPAPSCPLHWTGPPLTALSCMANACGKDGKRFQLIPRGQLGLLHLHHRRQIHLHPHPSTGSLTVIPPLSILTARSFRTRRSTSQESRCQLSRLRGVLHHAKAEFR</sequence>
<organism evidence="1 2">
    <name type="scientific">Rickenella mellea</name>
    <dbReference type="NCBI Taxonomy" id="50990"/>
    <lineage>
        <taxon>Eukaryota</taxon>
        <taxon>Fungi</taxon>
        <taxon>Dikarya</taxon>
        <taxon>Basidiomycota</taxon>
        <taxon>Agaricomycotina</taxon>
        <taxon>Agaricomycetes</taxon>
        <taxon>Hymenochaetales</taxon>
        <taxon>Rickenellaceae</taxon>
        <taxon>Rickenella</taxon>
    </lineage>
</organism>
<proteinExistence type="predicted"/>
<dbReference type="AlphaFoldDB" id="A0A4Y7PMS3"/>